<keyword evidence="3" id="KW-1185">Reference proteome</keyword>
<dbReference type="Proteomes" id="UP001430356">
    <property type="component" value="Unassembled WGS sequence"/>
</dbReference>
<reference evidence="2 3" key="1">
    <citation type="journal article" date="2021" name="MBio">
        <title>A New Model Trypanosomatid, Novymonas esmeraldas: Genomic Perception of Its 'Candidatus Pandoraea novymonadis' Endosymbiont.</title>
        <authorList>
            <person name="Zakharova A."/>
            <person name="Saura A."/>
            <person name="Butenko A."/>
            <person name="Podesvova L."/>
            <person name="Warmusova S."/>
            <person name="Kostygov A.Y."/>
            <person name="Nenarokova A."/>
            <person name="Lukes J."/>
            <person name="Opperdoes F.R."/>
            <person name="Yurchenko V."/>
        </authorList>
    </citation>
    <scope>NUCLEOTIDE SEQUENCE [LARGE SCALE GENOMIC DNA]</scope>
    <source>
        <strain evidence="2 3">E262AT.01</strain>
    </source>
</reference>
<proteinExistence type="predicted"/>
<evidence type="ECO:0000256" key="1">
    <source>
        <dbReference type="SAM" id="MobiDB-lite"/>
    </source>
</evidence>
<organism evidence="2 3">
    <name type="scientific">Novymonas esmeraldas</name>
    <dbReference type="NCBI Taxonomy" id="1808958"/>
    <lineage>
        <taxon>Eukaryota</taxon>
        <taxon>Discoba</taxon>
        <taxon>Euglenozoa</taxon>
        <taxon>Kinetoplastea</taxon>
        <taxon>Metakinetoplastina</taxon>
        <taxon>Trypanosomatida</taxon>
        <taxon>Trypanosomatidae</taxon>
        <taxon>Novymonas</taxon>
    </lineage>
</organism>
<dbReference type="EMBL" id="JAECZO010000154">
    <property type="protein sequence ID" value="KAK7198493.1"/>
    <property type="molecule type" value="Genomic_DNA"/>
</dbReference>
<comment type="caution">
    <text evidence="2">The sequence shown here is derived from an EMBL/GenBank/DDBJ whole genome shotgun (WGS) entry which is preliminary data.</text>
</comment>
<dbReference type="AlphaFoldDB" id="A0AAW0EWW0"/>
<protein>
    <submittedName>
        <fullName evidence="2">Uncharacterized protein</fullName>
    </submittedName>
</protein>
<name>A0AAW0EWW0_9TRYP</name>
<gene>
    <name evidence="2" type="ORF">NESM_000809800</name>
</gene>
<sequence length="678" mass="67142">MVALSASNGVVGSLGAAHPISCVATLPSGGTDAVIVVCAGGSCVSVQVAPPQWLAAGASECGGSLHGGGLGGVAASSGLRAAEACEAVQDAGAGASAVMAAARRWCMAHAREEVRAGAAAAGGMAHTPLAPEQRISLSAGAVTCLCVSALPGSSDTAVAVVGTTVGSVALLLIEGGRAVYTVAECALAEWSGGAITAQDAVVDVAVGMDPAGRPEFISAASAGCVVVVDVQLLYSAPQQRRDGGGGEGRQSRGGVPDAAVSAGDTAWSSSALRAKAVEALERPGAHASPVRRSGSEVFFACFTGADVVRLLAPQRLQAALAMDVAVVVVLSSGALHYVERIVDGGSVHLLAQHHERRLARGGTPSVLAAVSDASDAALGGGGAAASRLLTDSRAVPHVVYRYRLSAYHVDVCQTDRGLTSHGADVSGGAEVAAVTHVCDACLYMAEHDAVCHVVLVGTQRVPLGRAAAVTHLPSSTSLATGSTLGDVQSQHHRGMMGGGYRTVGWWAIAQNCVLPRHTFDRAALERAASRQLLRHQSAGVDRDGASLYSASDAGSPYMVHVQSSTMALGGGHGAAPASLSASVLTSPAASSPAGAAASAGGGFAAAAMLAGALVVASGQDLYFGDLRDIHAGAKTLPALQLLRSFTGVVEGLAAAPPHAGGQAVLVATGAHVAPVALV</sequence>
<accession>A0AAW0EWW0</accession>
<feature type="region of interest" description="Disordered" evidence="1">
    <location>
        <begin position="238"/>
        <end position="260"/>
    </location>
</feature>
<evidence type="ECO:0000313" key="3">
    <source>
        <dbReference type="Proteomes" id="UP001430356"/>
    </source>
</evidence>
<evidence type="ECO:0000313" key="2">
    <source>
        <dbReference type="EMBL" id="KAK7198493.1"/>
    </source>
</evidence>